<name>J3L0M8_ORYBR</name>
<keyword evidence="2" id="KW-1185">Reference proteome</keyword>
<evidence type="ECO:0000313" key="1">
    <source>
        <dbReference type="EnsemblPlants" id="OB01G27840.1"/>
    </source>
</evidence>
<sequence>MLLQISHKPTLLHITHIRMRPLGAHTSTYPVYLMYANLSTSKSHPKNIHLSYALAPPCN</sequence>
<dbReference type="EnsemblPlants" id="OB01G27840.1">
    <property type="protein sequence ID" value="OB01G27840.1"/>
    <property type="gene ID" value="OB01G27840"/>
</dbReference>
<evidence type="ECO:0000313" key="2">
    <source>
        <dbReference type="Proteomes" id="UP000006038"/>
    </source>
</evidence>
<reference evidence="1" key="2">
    <citation type="submission" date="2013-04" db="UniProtKB">
        <authorList>
            <consortium name="EnsemblPlants"/>
        </authorList>
    </citation>
    <scope>IDENTIFICATION</scope>
</reference>
<organism evidence="1">
    <name type="scientific">Oryza brachyantha</name>
    <name type="common">malo sina</name>
    <dbReference type="NCBI Taxonomy" id="4533"/>
    <lineage>
        <taxon>Eukaryota</taxon>
        <taxon>Viridiplantae</taxon>
        <taxon>Streptophyta</taxon>
        <taxon>Embryophyta</taxon>
        <taxon>Tracheophyta</taxon>
        <taxon>Spermatophyta</taxon>
        <taxon>Magnoliopsida</taxon>
        <taxon>Liliopsida</taxon>
        <taxon>Poales</taxon>
        <taxon>Poaceae</taxon>
        <taxon>BOP clade</taxon>
        <taxon>Oryzoideae</taxon>
        <taxon>Oryzeae</taxon>
        <taxon>Oryzinae</taxon>
        <taxon>Oryza</taxon>
    </lineage>
</organism>
<dbReference type="Gramene" id="OB01G27840.1">
    <property type="protein sequence ID" value="OB01G27840.1"/>
    <property type="gene ID" value="OB01G27840"/>
</dbReference>
<dbReference type="AlphaFoldDB" id="J3L0M8"/>
<proteinExistence type="predicted"/>
<dbReference type="HOGENOM" id="CLU_2964551_0_0_1"/>
<accession>J3L0M8</accession>
<protein>
    <submittedName>
        <fullName evidence="1">Uncharacterized protein</fullName>
    </submittedName>
</protein>
<dbReference type="Proteomes" id="UP000006038">
    <property type="component" value="Chromosome 1"/>
</dbReference>
<reference evidence="1" key="1">
    <citation type="journal article" date="2013" name="Nat. Commun.">
        <title>Whole-genome sequencing of Oryza brachyantha reveals mechanisms underlying Oryza genome evolution.</title>
        <authorList>
            <person name="Chen J."/>
            <person name="Huang Q."/>
            <person name="Gao D."/>
            <person name="Wang J."/>
            <person name="Lang Y."/>
            <person name="Liu T."/>
            <person name="Li B."/>
            <person name="Bai Z."/>
            <person name="Luis Goicoechea J."/>
            <person name="Liang C."/>
            <person name="Chen C."/>
            <person name="Zhang W."/>
            <person name="Sun S."/>
            <person name="Liao Y."/>
            <person name="Zhang X."/>
            <person name="Yang L."/>
            <person name="Song C."/>
            <person name="Wang M."/>
            <person name="Shi J."/>
            <person name="Liu G."/>
            <person name="Liu J."/>
            <person name="Zhou H."/>
            <person name="Zhou W."/>
            <person name="Yu Q."/>
            <person name="An N."/>
            <person name="Chen Y."/>
            <person name="Cai Q."/>
            <person name="Wang B."/>
            <person name="Liu B."/>
            <person name="Min J."/>
            <person name="Huang Y."/>
            <person name="Wu H."/>
            <person name="Li Z."/>
            <person name="Zhang Y."/>
            <person name="Yin Y."/>
            <person name="Song W."/>
            <person name="Jiang J."/>
            <person name="Jackson S.A."/>
            <person name="Wing R.A."/>
            <person name="Wang J."/>
            <person name="Chen M."/>
        </authorList>
    </citation>
    <scope>NUCLEOTIDE SEQUENCE [LARGE SCALE GENOMIC DNA]</scope>
    <source>
        <strain evidence="1">cv. IRGC 101232</strain>
    </source>
</reference>